<dbReference type="Gene3D" id="2.60.120.620">
    <property type="entry name" value="q2cbj1_9rhob like domain"/>
    <property type="match status" value="1"/>
</dbReference>
<dbReference type="Proteomes" id="UP000041254">
    <property type="component" value="Unassembled WGS sequence"/>
</dbReference>
<protein>
    <recommendedName>
        <fullName evidence="7">Prolyl 4-hydroxylase alpha subunit domain-containing protein</fullName>
    </recommendedName>
</protein>
<dbReference type="Pfam" id="PF13640">
    <property type="entry name" value="2OG-FeII_Oxy_3"/>
    <property type="match status" value="1"/>
</dbReference>
<feature type="domain" description="Prolyl 4-hydroxylase alpha subunit" evidence="7">
    <location>
        <begin position="86"/>
        <end position="287"/>
    </location>
</feature>
<keyword evidence="4" id="KW-0560">Oxidoreductase</keyword>
<evidence type="ECO:0000256" key="4">
    <source>
        <dbReference type="ARBA" id="ARBA00023002"/>
    </source>
</evidence>
<comment type="cofactor">
    <cofactor evidence="1">
        <name>L-ascorbate</name>
        <dbReference type="ChEBI" id="CHEBI:38290"/>
    </cofactor>
</comment>
<dbReference type="SMART" id="SM00702">
    <property type="entry name" value="P4Hc"/>
    <property type="match status" value="1"/>
</dbReference>
<evidence type="ECO:0000256" key="2">
    <source>
        <dbReference type="ARBA" id="ARBA00022723"/>
    </source>
</evidence>
<dbReference type="InParanoid" id="A0A0G4EF21"/>
<reference evidence="8 9" key="1">
    <citation type="submission" date="2014-11" db="EMBL/GenBank/DDBJ databases">
        <authorList>
            <person name="Zhu J."/>
            <person name="Qi W."/>
            <person name="Song R."/>
        </authorList>
    </citation>
    <scope>NUCLEOTIDE SEQUENCE [LARGE SCALE GENOMIC DNA]</scope>
</reference>
<dbReference type="STRING" id="1169540.A0A0G4EF21"/>
<evidence type="ECO:0000256" key="1">
    <source>
        <dbReference type="ARBA" id="ARBA00001961"/>
    </source>
</evidence>
<sequence>MPGGASTDPGPSSSRPSPQPSSGTVSTAQAADAARARFDGCEKLHRLLFGNAPSNTNHADADGDAGGVEGFPEGWQVSRVSGLTELPVYVVDEFMPSEWVKAIKKWCFGHLKNKANSMRAAVARDGKMEADPIRTSFICRGLPPRELLDPLVTRIADGLGVPMEQLEVSRPFLYHKGHHFGPHHDSGAWCEERGQFFFEGCGRKALQLKRLATMLVYLKGPMAGGSTFFTRVKAPSSYDMGVRVAAQEGRAVLWPNVTDEGLIDQRAEHAGEVVTQGTKLALNIFILEAAPLSVSGKAGSMAGLNPSPPPCVQLPAAGPLGPKRYRPVGFDTVEVAEDEPPLRWKWHEELDSLVEAKEASNGQQTNERKKSFRLRDSKGFYDPATKAFVPYHSLVAGKKKRRTSKPPQPNSHTDSTPAHSSVDSAAPELQQQQQPEGQGVVEGTGSGLGVCDVVSSEGQERRESPASGEWVIG</sequence>
<evidence type="ECO:0000256" key="5">
    <source>
        <dbReference type="ARBA" id="ARBA00023004"/>
    </source>
</evidence>
<dbReference type="AlphaFoldDB" id="A0A0G4EF21"/>
<evidence type="ECO:0000256" key="3">
    <source>
        <dbReference type="ARBA" id="ARBA00022964"/>
    </source>
</evidence>
<evidence type="ECO:0000313" key="9">
    <source>
        <dbReference type="Proteomes" id="UP000041254"/>
    </source>
</evidence>
<feature type="compositionally biased region" description="Polar residues" evidence="6">
    <location>
        <begin position="410"/>
        <end position="423"/>
    </location>
</feature>
<gene>
    <name evidence="8" type="ORF">Vbra_20350</name>
</gene>
<keyword evidence="2" id="KW-0479">Metal-binding</keyword>
<proteinExistence type="predicted"/>
<dbReference type="PANTHER" id="PTHR10869">
    <property type="entry name" value="PROLYL 4-HYDROXYLASE ALPHA SUBUNIT"/>
    <property type="match status" value="1"/>
</dbReference>
<name>A0A0G4EF21_VITBC</name>
<feature type="region of interest" description="Disordered" evidence="6">
    <location>
        <begin position="1"/>
        <end position="31"/>
    </location>
</feature>
<dbReference type="GO" id="GO:0031418">
    <property type="term" value="F:L-ascorbic acid binding"/>
    <property type="evidence" value="ECO:0007669"/>
    <property type="project" value="InterPro"/>
</dbReference>
<evidence type="ECO:0000313" key="8">
    <source>
        <dbReference type="EMBL" id="CEL94005.1"/>
    </source>
</evidence>
<dbReference type="InterPro" id="IPR006620">
    <property type="entry name" value="Pro_4_hyd_alph"/>
</dbReference>
<evidence type="ECO:0000259" key="7">
    <source>
        <dbReference type="SMART" id="SM00702"/>
    </source>
</evidence>
<evidence type="ECO:0000256" key="6">
    <source>
        <dbReference type="SAM" id="MobiDB-lite"/>
    </source>
</evidence>
<dbReference type="GO" id="GO:0005783">
    <property type="term" value="C:endoplasmic reticulum"/>
    <property type="evidence" value="ECO:0007669"/>
    <property type="project" value="TreeGrafter"/>
</dbReference>
<dbReference type="PANTHER" id="PTHR10869:SF246">
    <property type="entry name" value="TRANSMEMBRANE PROLYL 4-HYDROXYLASE"/>
    <property type="match status" value="1"/>
</dbReference>
<dbReference type="InterPro" id="IPR045054">
    <property type="entry name" value="P4HA-like"/>
</dbReference>
<keyword evidence="3" id="KW-0223">Dioxygenase</keyword>
<feature type="compositionally biased region" description="Low complexity" evidence="6">
    <location>
        <begin position="427"/>
        <end position="439"/>
    </location>
</feature>
<dbReference type="GO" id="GO:0004656">
    <property type="term" value="F:procollagen-proline 4-dioxygenase activity"/>
    <property type="evidence" value="ECO:0007669"/>
    <property type="project" value="TreeGrafter"/>
</dbReference>
<dbReference type="OrthoDB" id="420380at2759"/>
<keyword evidence="5" id="KW-0408">Iron</keyword>
<dbReference type="InterPro" id="IPR044862">
    <property type="entry name" value="Pro_4_hyd_alph_FE2OG_OXY"/>
</dbReference>
<feature type="region of interest" description="Disordered" evidence="6">
    <location>
        <begin position="395"/>
        <end position="473"/>
    </location>
</feature>
<keyword evidence="9" id="KW-1185">Reference proteome</keyword>
<accession>A0A0G4EF21</accession>
<dbReference type="GO" id="GO:0005506">
    <property type="term" value="F:iron ion binding"/>
    <property type="evidence" value="ECO:0007669"/>
    <property type="project" value="InterPro"/>
</dbReference>
<organism evidence="8 9">
    <name type="scientific">Vitrella brassicaformis (strain CCMP3155)</name>
    <dbReference type="NCBI Taxonomy" id="1169540"/>
    <lineage>
        <taxon>Eukaryota</taxon>
        <taxon>Sar</taxon>
        <taxon>Alveolata</taxon>
        <taxon>Colpodellida</taxon>
        <taxon>Vitrellaceae</taxon>
        <taxon>Vitrella</taxon>
    </lineage>
</organism>
<dbReference type="VEuPathDB" id="CryptoDB:Vbra_20350"/>
<dbReference type="EMBL" id="CDMY01000201">
    <property type="protein sequence ID" value="CEL94005.1"/>
    <property type="molecule type" value="Genomic_DNA"/>
</dbReference>